<feature type="region of interest" description="Disordered" evidence="1">
    <location>
        <begin position="1"/>
        <end position="43"/>
    </location>
</feature>
<dbReference type="Proteomes" id="UP000800038">
    <property type="component" value="Unassembled WGS sequence"/>
</dbReference>
<proteinExistence type="predicted"/>
<protein>
    <submittedName>
        <fullName evidence="2">Uncharacterized protein</fullName>
    </submittedName>
</protein>
<feature type="compositionally biased region" description="Polar residues" evidence="1">
    <location>
        <begin position="1"/>
        <end position="15"/>
    </location>
</feature>
<dbReference type="EMBL" id="ML976138">
    <property type="protein sequence ID" value="KAF1937467.1"/>
    <property type="molecule type" value="Genomic_DNA"/>
</dbReference>
<evidence type="ECO:0000313" key="3">
    <source>
        <dbReference type="Proteomes" id="UP000800038"/>
    </source>
</evidence>
<gene>
    <name evidence="2" type="ORF">EJ02DRAFT_55549</name>
</gene>
<organism evidence="2 3">
    <name type="scientific">Clathrospora elynae</name>
    <dbReference type="NCBI Taxonomy" id="706981"/>
    <lineage>
        <taxon>Eukaryota</taxon>
        <taxon>Fungi</taxon>
        <taxon>Dikarya</taxon>
        <taxon>Ascomycota</taxon>
        <taxon>Pezizomycotina</taxon>
        <taxon>Dothideomycetes</taxon>
        <taxon>Pleosporomycetidae</taxon>
        <taxon>Pleosporales</taxon>
        <taxon>Diademaceae</taxon>
        <taxon>Clathrospora</taxon>
    </lineage>
</organism>
<name>A0A6A5SJC9_9PLEO</name>
<feature type="compositionally biased region" description="Basic and acidic residues" evidence="1">
    <location>
        <begin position="19"/>
        <end position="32"/>
    </location>
</feature>
<evidence type="ECO:0000313" key="2">
    <source>
        <dbReference type="EMBL" id="KAF1937467.1"/>
    </source>
</evidence>
<evidence type="ECO:0000256" key="1">
    <source>
        <dbReference type="SAM" id="MobiDB-lite"/>
    </source>
</evidence>
<keyword evidence="3" id="KW-1185">Reference proteome</keyword>
<reference evidence="2" key="1">
    <citation type="journal article" date="2020" name="Stud. Mycol.">
        <title>101 Dothideomycetes genomes: a test case for predicting lifestyles and emergence of pathogens.</title>
        <authorList>
            <person name="Haridas S."/>
            <person name="Albert R."/>
            <person name="Binder M."/>
            <person name="Bloem J."/>
            <person name="Labutti K."/>
            <person name="Salamov A."/>
            <person name="Andreopoulos B."/>
            <person name="Baker S."/>
            <person name="Barry K."/>
            <person name="Bills G."/>
            <person name="Bluhm B."/>
            <person name="Cannon C."/>
            <person name="Castanera R."/>
            <person name="Culley D."/>
            <person name="Daum C."/>
            <person name="Ezra D."/>
            <person name="Gonzalez J."/>
            <person name="Henrissat B."/>
            <person name="Kuo A."/>
            <person name="Liang C."/>
            <person name="Lipzen A."/>
            <person name="Lutzoni F."/>
            <person name="Magnuson J."/>
            <person name="Mondo S."/>
            <person name="Nolan M."/>
            <person name="Ohm R."/>
            <person name="Pangilinan J."/>
            <person name="Park H.-J."/>
            <person name="Ramirez L."/>
            <person name="Alfaro M."/>
            <person name="Sun H."/>
            <person name="Tritt A."/>
            <person name="Yoshinaga Y."/>
            <person name="Zwiers L.-H."/>
            <person name="Turgeon B."/>
            <person name="Goodwin S."/>
            <person name="Spatafora J."/>
            <person name="Crous P."/>
            <person name="Grigoriev I."/>
        </authorList>
    </citation>
    <scope>NUCLEOTIDE SEQUENCE</scope>
    <source>
        <strain evidence="2">CBS 161.51</strain>
    </source>
</reference>
<accession>A0A6A5SJC9</accession>
<sequence>MPLTTSNNSLFSPLPQSRLHSDPRFSTARKDSTSGPTDGLPQCPDESQEALIHYCCVYLESATVGKDWLAPAILTVPQAVPLIIRRLVGCSGLTAAHLQVSTNLCIRGARANRWPRQAAPALADPRGFRRRNTRTMHSQTASLQRPRRSSRATMMHPVPHD</sequence>
<feature type="region of interest" description="Disordered" evidence="1">
    <location>
        <begin position="129"/>
        <end position="161"/>
    </location>
</feature>
<dbReference type="AlphaFoldDB" id="A0A6A5SJC9"/>